<reference evidence="1 2" key="1">
    <citation type="submission" date="2016-06" db="EMBL/GenBank/DDBJ databases">
        <authorList>
            <person name="Kjaerup R.B."/>
            <person name="Dalgaard T.S."/>
            <person name="Juul-Madsen H.R."/>
        </authorList>
    </citation>
    <scope>NUCLEOTIDE SEQUENCE [LARGE SCALE GENOMIC DNA]</scope>
    <source>
        <strain evidence="1 2">Pb300</strain>
    </source>
</reference>
<organism evidence="1 2">
    <name type="scientific">Paracoccidioides brasiliensis</name>
    <dbReference type="NCBI Taxonomy" id="121759"/>
    <lineage>
        <taxon>Eukaryota</taxon>
        <taxon>Fungi</taxon>
        <taxon>Dikarya</taxon>
        <taxon>Ascomycota</taxon>
        <taxon>Pezizomycotina</taxon>
        <taxon>Eurotiomycetes</taxon>
        <taxon>Eurotiomycetidae</taxon>
        <taxon>Onygenales</taxon>
        <taxon>Ajellomycetaceae</taxon>
        <taxon>Paracoccidioides</taxon>
    </lineage>
</organism>
<evidence type="ECO:0000313" key="1">
    <source>
        <dbReference type="EMBL" id="ODH12747.1"/>
    </source>
</evidence>
<name>A0A1D2J3L4_PARBR</name>
<dbReference type="EMBL" id="LZYO01000788">
    <property type="protein sequence ID" value="ODH12747.1"/>
    <property type="molecule type" value="Genomic_DNA"/>
</dbReference>
<comment type="caution">
    <text evidence="1">The sequence shown here is derived from an EMBL/GenBank/DDBJ whole genome shotgun (WGS) entry which is preliminary data.</text>
</comment>
<sequence>MTGDSVTGIGIDGSATARLNIFPGSRNMTSISSADEGRGYGHVHMAPLLEDDRKVIQGHSSGELFGCLLEPPQDLGRSNFVNFDSADDRSEPDCLQGSSATSLKINGYRNTAFKLRPATRSHAKHRTWARLFDP</sequence>
<dbReference type="AlphaFoldDB" id="A0A1D2J3L4"/>
<protein>
    <submittedName>
        <fullName evidence="1">Uncharacterized protein</fullName>
    </submittedName>
</protein>
<proteinExistence type="predicted"/>
<gene>
    <name evidence="1" type="ORF">ACO22_07957</name>
</gene>
<accession>A0A1D2J3L4</accession>
<dbReference type="Proteomes" id="UP000242814">
    <property type="component" value="Unassembled WGS sequence"/>
</dbReference>
<evidence type="ECO:0000313" key="2">
    <source>
        <dbReference type="Proteomes" id="UP000242814"/>
    </source>
</evidence>